<dbReference type="AlphaFoldDB" id="A0A095Z6C2"/>
<feature type="transmembrane region" description="Helical" evidence="13">
    <location>
        <begin position="41"/>
        <end position="60"/>
    </location>
</feature>
<keyword evidence="10" id="KW-0408">Iron</keyword>
<feature type="transmembrane region" description="Helical" evidence="13">
    <location>
        <begin position="72"/>
        <end position="94"/>
    </location>
</feature>
<evidence type="ECO:0000313" key="14">
    <source>
        <dbReference type="EMBL" id="KGF29861.1"/>
    </source>
</evidence>
<comment type="subunit">
    <text evidence="12">Part of an enzyme complex containing four subunits: a flavoprotein, an iron-sulfur protein, plus two membrane-anchoring proteins, SdhC and SdhD. The complex can form homotrimers.</text>
</comment>
<organism evidence="14 15">
    <name type="scientific">Oligella urethralis DNF00040</name>
    <dbReference type="NCBI Taxonomy" id="1401065"/>
    <lineage>
        <taxon>Bacteria</taxon>
        <taxon>Pseudomonadati</taxon>
        <taxon>Pseudomonadota</taxon>
        <taxon>Betaproteobacteria</taxon>
        <taxon>Burkholderiales</taxon>
        <taxon>Alcaligenaceae</taxon>
        <taxon>Oligella</taxon>
    </lineage>
</organism>
<comment type="function">
    <text evidence="2">Membrane-anchoring subunit of succinate dehydrogenase (SDH).</text>
</comment>
<evidence type="ECO:0000256" key="10">
    <source>
        <dbReference type="ARBA" id="ARBA00023004"/>
    </source>
</evidence>
<evidence type="ECO:0000256" key="3">
    <source>
        <dbReference type="ARBA" id="ARBA00004370"/>
    </source>
</evidence>
<proteinExistence type="inferred from homology"/>
<evidence type="ECO:0000256" key="8">
    <source>
        <dbReference type="ARBA" id="ARBA00022723"/>
    </source>
</evidence>
<keyword evidence="7 13" id="KW-0812">Transmembrane</keyword>
<dbReference type="PANTHER" id="PTHR10978:SF5">
    <property type="entry name" value="SUCCINATE DEHYDROGENASE CYTOCHROME B560 SUBUNIT, MITOCHONDRIAL"/>
    <property type="match status" value="1"/>
</dbReference>
<dbReference type="GO" id="GO:0005886">
    <property type="term" value="C:plasma membrane"/>
    <property type="evidence" value="ECO:0007669"/>
    <property type="project" value="TreeGrafter"/>
</dbReference>
<keyword evidence="9 13" id="KW-1133">Transmembrane helix</keyword>
<dbReference type="NCBIfam" id="TIGR02970">
    <property type="entry name" value="succ_dehyd_cytB"/>
    <property type="match status" value="1"/>
</dbReference>
<dbReference type="eggNOG" id="COG2009">
    <property type="taxonomic scope" value="Bacteria"/>
</dbReference>
<dbReference type="OrthoDB" id="9799441at2"/>
<dbReference type="Pfam" id="PF01127">
    <property type="entry name" value="Sdh_cyt"/>
    <property type="match status" value="1"/>
</dbReference>
<keyword evidence="15" id="KW-1185">Reference proteome</keyword>
<dbReference type="GO" id="GO:0006099">
    <property type="term" value="P:tricarboxylic acid cycle"/>
    <property type="evidence" value="ECO:0007669"/>
    <property type="project" value="InterPro"/>
</dbReference>
<protein>
    <recommendedName>
        <fullName evidence="5">Succinate dehydrogenase cytochrome b556 subunit</fullName>
    </recommendedName>
</protein>
<evidence type="ECO:0000256" key="13">
    <source>
        <dbReference type="SAM" id="Phobius"/>
    </source>
</evidence>
<keyword evidence="6" id="KW-0349">Heme</keyword>
<evidence type="ECO:0000256" key="11">
    <source>
        <dbReference type="ARBA" id="ARBA00023136"/>
    </source>
</evidence>
<dbReference type="GO" id="GO:0046872">
    <property type="term" value="F:metal ion binding"/>
    <property type="evidence" value="ECO:0007669"/>
    <property type="project" value="UniProtKB-KW"/>
</dbReference>
<name>A0A095Z6C2_9BURK</name>
<evidence type="ECO:0000313" key="15">
    <source>
        <dbReference type="Proteomes" id="UP000029629"/>
    </source>
</evidence>
<evidence type="ECO:0000256" key="1">
    <source>
        <dbReference type="ARBA" id="ARBA00001971"/>
    </source>
</evidence>
<dbReference type="EMBL" id="JRNI01000035">
    <property type="protein sequence ID" value="KGF29861.1"/>
    <property type="molecule type" value="Genomic_DNA"/>
</dbReference>
<dbReference type="InterPro" id="IPR014314">
    <property type="entry name" value="Succ_DH_cytb556"/>
</dbReference>
<evidence type="ECO:0000256" key="12">
    <source>
        <dbReference type="ARBA" id="ARBA00025912"/>
    </source>
</evidence>
<dbReference type="SUPFAM" id="SSF81343">
    <property type="entry name" value="Fumarate reductase respiratory complex transmembrane subunits"/>
    <property type="match status" value="1"/>
</dbReference>
<dbReference type="PANTHER" id="PTHR10978">
    <property type="entry name" value="SUCCINATE DEHYDROGENASE CYTOCHROME B560 SUBUNIT"/>
    <property type="match status" value="1"/>
</dbReference>
<comment type="cofactor">
    <cofactor evidence="1">
        <name>heme</name>
        <dbReference type="ChEBI" id="CHEBI:30413"/>
    </cofactor>
</comment>
<dbReference type="Proteomes" id="UP000029629">
    <property type="component" value="Unassembled WGS sequence"/>
</dbReference>
<keyword evidence="11 13" id="KW-0472">Membrane</keyword>
<dbReference type="CDD" id="cd03499">
    <property type="entry name" value="SQR_TypeC_SdhC"/>
    <property type="match status" value="1"/>
</dbReference>
<reference evidence="14 15" key="1">
    <citation type="submission" date="2014-07" db="EMBL/GenBank/DDBJ databases">
        <authorList>
            <person name="McCorrison J."/>
            <person name="Sanka R."/>
            <person name="Torralba M."/>
            <person name="Gillis M."/>
            <person name="Haft D.H."/>
            <person name="Methe B."/>
            <person name="Sutton G."/>
            <person name="Nelson K.E."/>
        </authorList>
    </citation>
    <scope>NUCLEOTIDE SEQUENCE [LARGE SCALE GENOMIC DNA]</scope>
    <source>
        <strain evidence="14 15">DNF00040</strain>
    </source>
</reference>
<dbReference type="RefSeq" id="WP_036559923.1">
    <property type="nucleotide sequence ID" value="NZ_JRNI01000035.1"/>
</dbReference>
<comment type="similarity">
    <text evidence="4">Belongs to the cytochrome b560 family.</text>
</comment>
<dbReference type="InterPro" id="IPR034804">
    <property type="entry name" value="SQR/QFR_C/D"/>
</dbReference>
<accession>A0A095Z6C2</accession>
<comment type="caution">
    <text evidence="14">The sequence shown here is derived from an EMBL/GenBank/DDBJ whole genome shotgun (WGS) entry which is preliminary data.</text>
</comment>
<keyword evidence="8" id="KW-0479">Metal-binding</keyword>
<dbReference type="Gene3D" id="1.20.1300.10">
    <property type="entry name" value="Fumarate reductase/succinate dehydrogenase, transmembrane subunit"/>
    <property type="match status" value="1"/>
</dbReference>
<evidence type="ECO:0000256" key="9">
    <source>
        <dbReference type="ARBA" id="ARBA00022989"/>
    </source>
</evidence>
<evidence type="ECO:0000256" key="4">
    <source>
        <dbReference type="ARBA" id="ARBA00007244"/>
    </source>
</evidence>
<feature type="transmembrane region" description="Helical" evidence="13">
    <location>
        <begin position="115"/>
        <end position="135"/>
    </location>
</feature>
<evidence type="ECO:0000256" key="2">
    <source>
        <dbReference type="ARBA" id="ARBA00004050"/>
    </source>
</evidence>
<evidence type="ECO:0000256" key="6">
    <source>
        <dbReference type="ARBA" id="ARBA00022617"/>
    </source>
</evidence>
<gene>
    <name evidence="14" type="ORF">HMPREF2130_08300</name>
</gene>
<dbReference type="GO" id="GO:0009055">
    <property type="term" value="F:electron transfer activity"/>
    <property type="evidence" value="ECO:0007669"/>
    <property type="project" value="InterPro"/>
</dbReference>
<comment type="subcellular location">
    <subcellularLocation>
        <location evidence="3">Membrane</location>
    </subcellularLocation>
</comment>
<evidence type="ECO:0000256" key="7">
    <source>
        <dbReference type="ARBA" id="ARBA00022692"/>
    </source>
</evidence>
<sequence>MSENQKKPYREFRNVSVRNITVDFKQPLAARVSILHRVSGAFLFLALPIVFVPLFAASVASPGSFAELGSGFGGFLLKLILLVLLWGFMHHLCAGVRFLTLDFGRGLEKAEAHKSARLVVIVSLVLTCIFAIKMFGVL</sequence>
<dbReference type="InterPro" id="IPR000701">
    <property type="entry name" value="SuccDH_FuR_B_TM-su"/>
</dbReference>
<evidence type="ECO:0000256" key="5">
    <source>
        <dbReference type="ARBA" id="ARBA00020076"/>
    </source>
</evidence>